<name>A0ABD5CRU2_9BURK</name>
<dbReference type="EMBL" id="JAVIZN010000003">
    <property type="protein sequence ID" value="MDR6208058.1"/>
    <property type="molecule type" value="Genomic_DNA"/>
</dbReference>
<dbReference type="GO" id="GO:0004806">
    <property type="term" value="F:triacylglycerol lipase activity"/>
    <property type="evidence" value="ECO:0007669"/>
    <property type="project" value="UniProtKB-EC"/>
</dbReference>
<proteinExistence type="predicted"/>
<gene>
    <name evidence="2" type="ORF">QF025_006859</name>
</gene>
<feature type="domain" description="AB hydrolase-1" evidence="1">
    <location>
        <begin position="93"/>
        <end position="215"/>
    </location>
</feature>
<evidence type="ECO:0000313" key="3">
    <source>
        <dbReference type="Proteomes" id="UP001245184"/>
    </source>
</evidence>
<dbReference type="InterPro" id="IPR029058">
    <property type="entry name" value="AB_hydrolase_fold"/>
</dbReference>
<sequence length="408" mass="42744">MSERVVHRHNPFQALPIVANRLELPLLREISMNRPPRKFSAIVSGCLLLIAAVMSSRALAIDALPGAGARSTAAAGAAAPVSATRAGDTATRYPIVLVPGLTGTDKYSGTLDYFYGVKADLERGGAKVFVANISGFQREAGPKGRGEQLLAYVRSVMALTGAEKVNLIGHSQGGMSARYVAAVAPELVASVTTVGTPHRGSEVADYVTGLLKQDPTGWAAPIINSIMNIYGVFTSSNQNFNQNAGAAMQFLTTKGAADFNAKFPSAGLGTPGSCKSGAPVEVVKDAKGIDQRHLLYSWTGSAIRPFVWGNGTVTPWDASVKVLDPALWMNPATIALEATGALMIARGAGINDGVVSTCSSLYGDVISTSYKWNHSDEINQLMGVLGGNAEDPLAVYRAHANRLKMAGV</sequence>
<dbReference type="Proteomes" id="UP001245184">
    <property type="component" value="Unassembled WGS sequence"/>
</dbReference>
<keyword evidence="2" id="KW-0378">Hydrolase</keyword>
<dbReference type="AlphaFoldDB" id="A0ABD5CRU2"/>
<dbReference type="SUPFAM" id="SSF53474">
    <property type="entry name" value="alpha/beta-Hydrolases"/>
    <property type="match status" value="1"/>
</dbReference>
<reference evidence="2 3" key="1">
    <citation type="submission" date="2023-08" db="EMBL/GenBank/DDBJ databases">
        <title>Genome sequencing of plant associated microbes to promote plant fitness in Sorghum bicolor and Oryza sativa.</title>
        <authorList>
            <person name="Coleman-Derr D."/>
        </authorList>
    </citation>
    <scope>NUCLEOTIDE SEQUENCE [LARGE SCALE GENOMIC DNA]</scope>
    <source>
        <strain evidence="2 3">SLBN-33</strain>
    </source>
</reference>
<dbReference type="EC" id="3.1.1.3" evidence="2"/>
<dbReference type="Gene3D" id="3.40.50.1820">
    <property type="entry name" value="alpha/beta hydrolase"/>
    <property type="match status" value="1"/>
</dbReference>
<accession>A0ABD5CRU2</accession>
<evidence type="ECO:0000259" key="1">
    <source>
        <dbReference type="Pfam" id="PF00561"/>
    </source>
</evidence>
<protein>
    <submittedName>
        <fullName evidence="2">Triacylglycerol lipase</fullName>
        <ecNumber evidence="2">3.1.1.3</ecNumber>
    </submittedName>
</protein>
<evidence type="ECO:0000313" key="2">
    <source>
        <dbReference type="EMBL" id="MDR6208058.1"/>
    </source>
</evidence>
<comment type="caution">
    <text evidence="2">The sequence shown here is derived from an EMBL/GenBank/DDBJ whole genome shotgun (WGS) entry which is preliminary data.</text>
</comment>
<dbReference type="InterPro" id="IPR000073">
    <property type="entry name" value="AB_hydrolase_1"/>
</dbReference>
<organism evidence="2 3">
    <name type="scientific">Paraburkholderia graminis</name>
    <dbReference type="NCBI Taxonomy" id="60548"/>
    <lineage>
        <taxon>Bacteria</taxon>
        <taxon>Pseudomonadati</taxon>
        <taxon>Pseudomonadota</taxon>
        <taxon>Betaproteobacteria</taxon>
        <taxon>Burkholderiales</taxon>
        <taxon>Burkholderiaceae</taxon>
        <taxon>Paraburkholderia</taxon>
    </lineage>
</organism>
<dbReference type="Pfam" id="PF00561">
    <property type="entry name" value="Abhydrolase_1"/>
    <property type="match status" value="1"/>
</dbReference>